<reference evidence="2 3" key="1">
    <citation type="submission" date="2019-02" db="EMBL/GenBank/DDBJ databases">
        <title>Deep-cultivation of Planctomycetes and their phenomic and genomic characterization uncovers novel biology.</title>
        <authorList>
            <person name="Wiegand S."/>
            <person name="Jogler M."/>
            <person name="Boedeker C."/>
            <person name="Pinto D."/>
            <person name="Vollmers J."/>
            <person name="Rivas-Marin E."/>
            <person name="Kohn T."/>
            <person name="Peeters S.H."/>
            <person name="Heuer A."/>
            <person name="Rast P."/>
            <person name="Oberbeckmann S."/>
            <person name="Bunk B."/>
            <person name="Jeske O."/>
            <person name="Meyerdierks A."/>
            <person name="Storesund J.E."/>
            <person name="Kallscheuer N."/>
            <person name="Luecker S."/>
            <person name="Lage O.M."/>
            <person name="Pohl T."/>
            <person name="Merkel B.J."/>
            <person name="Hornburger P."/>
            <person name="Mueller R.-W."/>
            <person name="Bruemmer F."/>
            <person name="Labrenz M."/>
            <person name="Spormann A.M."/>
            <person name="Op den Camp H."/>
            <person name="Overmann J."/>
            <person name="Amann R."/>
            <person name="Jetten M.S.M."/>
            <person name="Mascher T."/>
            <person name="Medema M.H."/>
            <person name="Devos D.P."/>
            <person name="Kaster A.-K."/>
            <person name="Ovreas L."/>
            <person name="Rohde M."/>
            <person name="Galperin M.Y."/>
            <person name="Jogler C."/>
        </authorList>
    </citation>
    <scope>NUCLEOTIDE SEQUENCE [LARGE SCALE GENOMIC DNA]</scope>
    <source>
        <strain evidence="2 3">Pan241w</strain>
    </source>
</reference>
<accession>A0A517RL28</accession>
<keyword evidence="1" id="KW-1133">Transmembrane helix</keyword>
<dbReference type="AlphaFoldDB" id="A0A517RL28"/>
<name>A0A517RL28_9PLAN</name>
<proteinExistence type="predicted"/>
<dbReference type="KEGG" id="gaz:Pan241w_47000"/>
<organism evidence="2 3">
    <name type="scientific">Gimesia alba</name>
    <dbReference type="NCBI Taxonomy" id="2527973"/>
    <lineage>
        <taxon>Bacteria</taxon>
        <taxon>Pseudomonadati</taxon>
        <taxon>Planctomycetota</taxon>
        <taxon>Planctomycetia</taxon>
        <taxon>Planctomycetales</taxon>
        <taxon>Planctomycetaceae</taxon>
        <taxon>Gimesia</taxon>
    </lineage>
</organism>
<dbReference type="Proteomes" id="UP000317171">
    <property type="component" value="Chromosome"/>
</dbReference>
<protein>
    <recommendedName>
        <fullName evidence="4">DUF1449 domain-containing protein</fullName>
    </recommendedName>
</protein>
<keyword evidence="1" id="KW-0472">Membrane</keyword>
<feature type="transmembrane region" description="Helical" evidence="1">
    <location>
        <begin position="12"/>
        <end position="38"/>
    </location>
</feature>
<evidence type="ECO:0000256" key="1">
    <source>
        <dbReference type="SAM" id="Phobius"/>
    </source>
</evidence>
<sequence length="209" mass="23582">MKIVSELIHAAINWPTLPATVLVGLCLLYWVSVILGVLDFDLLDFDLDFEIGTDSPSILDFGFIGLRFLNLGEVPVMLWLSIFSLSMWMLSINFDSKIEINTVMDYLPLALRNMGISLVVTKLITQPFKGYFQFTPPNEIETLLGKSCQVTSSSVSERYGQAEMEAEGAPLKLHIRSEDSSIQKGDWVRLSDYNSEKQVFYVVKINQES</sequence>
<evidence type="ECO:0000313" key="3">
    <source>
        <dbReference type="Proteomes" id="UP000317171"/>
    </source>
</evidence>
<keyword evidence="3" id="KW-1185">Reference proteome</keyword>
<keyword evidence="1" id="KW-0812">Transmembrane</keyword>
<evidence type="ECO:0000313" key="2">
    <source>
        <dbReference type="EMBL" id="QDT44587.1"/>
    </source>
</evidence>
<dbReference type="EMBL" id="CP036269">
    <property type="protein sequence ID" value="QDT44587.1"/>
    <property type="molecule type" value="Genomic_DNA"/>
</dbReference>
<evidence type="ECO:0008006" key="4">
    <source>
        <dbReference type="Google" id="ProtNLM"/>
    </source>
</evidence>
<gene>
    <name evidence="2" type="ORF">Pan241w_47000</name>
</gene>